<organism evidence="2 3">
    <name type="scientific">Helianthus annuus</name>
    <name type="common">Common sunflower</name>
    <dbReference type="NCBI Taxonomy" id="4232"/>
    <lineage>
        <taxon>Eukaryota</taxon>
        <taxon>Viridiplantae</taxon>
        <taxon>Streptophyta</taxon>
        <taxon>Embryophyta</taxon>
        <taxon>Tracheophyta</taxon>
        <taxon>Spermatophyta</taxon>
        <taxon>Magnoliopsida</taxon>
        <taxon>eudicotyledons</taxon>
        <taxon>Gunneridae</taxon>
        <taxon>Pentapetalae</taxon>
        <taxon>asterids</taxon>
        <taxon>campanulids</taxon>
        <taxon>Asterales</taxon>
        <taxon>Asteraceae</taxon>
        <taxon>Asteroideae</taxon>
        <taxon>Heliantheae alliance</taxon>
        <taxon>Heliantheae</taxon>
        <taxon>Helianthus</taxon>
    </lineage>
</organism>
<reference evidence="2" key="2">
    <citation type="submission" date="2017-02" db="EMBL/GenBank/DDBJ databases">
        <title>Sunflower complete genome.</title>
        <authorList>
            <person name="Langlade N."/>
            <person name="Munos S."/>
        </authorList>
    </citation>
    <scope>NUCLEOTIDE SEQUENCE [LARGE SCALE GENOMIC DNA]</scope>
    <source>
        <tissue evidence="2">Leaves</tissue>
    </source>
</reference>
<proteinExistence type="predicted"/>
<protein>
    <submittedName>
        <fullName evidence="2">Uncharacterized protein</fullName>
    </submittedName>
</protein>
<evidence type="ECO:0000313" key="1">
    <source>
        <dbReference type="EMBL" id="KAF5777224.1"/>
    </source>
</evidence>
<gene>
    <name evidence="2" type="ORF">HannXRQ_Chr06g0177491</name>
    <name evidence="1" type="ORF">HanXRQr2_Chr12g0533141</name>
</gene>
<sequence>MFLAEFGETESSDLHHTLHPEFSETTNRAEVIGKTLFPPLLSIQTLNDGAERRWWFSGIAGGWRPGGFVVVTLVVVLCLVDDGEW</sequence>
<dbReference type="EMBL" id="CM007895">
    <property type="protein sequence ID" value="OTG22997.1"/>
    <property type="molecule type" value="Genomic_DNA"/>
</dbReference>
<reference evidence="1 3" key="1">
    <citation type="journal article" date="2017" name="Nature">
        <title>The sunflower genome provides insights into oil metabolism, flowering and Asterid evolution.</title>
        <authorList>
            <person name="Badouin H."/>
            <person name="Gouzy J."/>
            <person name="Grassa C.J."/>
            <person name="Murat F."/>
            <person name="Staton S.E."/>
            <person name="Cottret L."/>
            <person name="Lelandais-Briere C."/>
            <person name="Owens G.L."/>
            <person name="Carrere S."/>
            <person name="Mayjonade B."/>
            <person name="Legrand L."/>
            <person name="Gill N."/>
            <person name="Kane N.C."/>
            <person name="Bowers J.E."/>
            <person name="Hubner S."/>
            <person name="Bellec A."/>
            <person name="Berard A."/>
            <person name="Berges H."/>
            <person name="Blanchet N."/>
            <person name="Boniface M.C."/>
            <person name="Brunel D."/>
            <person name="Catrice O."/>
            <person name="Chaidir N."/>
            <person name="Claudel C."/>
            <person name="Donnadieu C."/>
            <person name="Faraut T."/>
            <person name="Fievet G."/>
            <person name="Helmstetter N."/>
            <person name="King M."/>
            <person name="Knapp S.J."/>
            <person name="Lai Z."/>
            <person name="Le Paslier M.C."/>
            <person name="Lippi Y."/>
            <person name="Lorenzon L."/>
            <person name="Mandel J.R."/>
            <person name="Marage G."/>
            <person name="Marchand G."/>
            <person name="Marquand E."/>
            <person name="Bret-Mestries E."/>
            <person name="Morien E."/>
            <person name="Nambeesan S."/>
            <person name="Nguyen T."/>
            <person name="Pegot-Espagnet P."/>
            <person name="Pouilly N."/>
            <person name="Raftis F."/>
            <person name="Sallet E."/>
            <person name="Schiex T."/>
            <person name="Thomas J."/>
            <person name="Vandecasteele C."/>
            <person name="Vares D."/>
            <person name="Vear F."/>
            <person name="Vautrin S."/>
            <person name="Crespi M."/>
            <person name="Mangin B."/>
            <person name="Burke J.M."/>
            <person name="Salse J."/>
            <person name="Munos S."/>
            <person name="Vincourt P."/>
            <person name="Rieseberg L.H."/>
            <person name="Langlade N.B."/>
        </authorList>
    </citation>
    <scope>NUCLEOTIDE SEQUENCE [LARGE SCALE GENOMIC DNA]</scope>
    <source>
        <strain evidence="3">cv. SF193</strain>
        <tissue evidence="1">Leaves</tissue>
    </source>
</reference>
<evidence type="ECO:0000313" key="2">
    <source>
        <dbReference type="EMBL" id="OTG22997.1"/>
    </source>
</evidence>
<dbReference type="InParanoid" id="A0A251UHZ0"/>
<keyword evidence="3" id="KW-1185">Reference proteome</keyword>
<evidence type="ECO:0000313" key="3">
    <source>
        <dbReference type="Proteomes" id="UP000215914"/>
    </source>
</evidence>
<dbReference type="EMBL" id="MNCJ02000327">
    <property type="protein sequence ID" value="KAF5777224.1"/>
    <property type="molecule type" value="Genomic_DNA"/>
</dbReference>
<dbReference type="Gramene" id="mRNA:HanXRQr2_Chr12g0533141">
    <property type="protein sequence ID" value="mRNA:HanXRQr2_Chr12g0533141"/>
    <property type="gene ID" value="HanXRQr2_Chr12g0533141"/>
</dbReference>
<reference evidence="1" key="3">
    <citation type="submission" date="2020-06" db="EMBL/GenBank/DDBJ databases">
        <title>Helianthus annuus Genome sequencing and assembly Release 2.</title>
        <authorList>
            <person name="Gouzy J."/>
            <person name="Langlade N."/>
            <person name="Munos S."/>
        </authorList>
    </citation>
    <scope>NUCLEOTIDE SEQUENCE</scope>
    <source>
        <tissue evidence="1">Leaves</tissue>
    </source>
</reference>
<name>A0A251UHZ0_HELAN</name>
<dbReference type="AlphaFoldDB" id="A0A251UHZ0"/>
<dbReference type="Proteomes" id="UP000215914">
    <property type="component" value="Chromosome 6"/>
</dbReference>
<accession>A0A251UHZ0</accession>